<dbReference type="InterPro" id="IPR036885">
    <property type="entry name" value="SWIB_MDM2_dom_sf"/>
</dbReference>
<dbReference type="Pfam" id="PF02201">
    <property type="entry name" value="SWIB"/>
    <property type="match status" value="1"/>
</dbReference>
<dbReference type="EMBL" id="ML994634">
    <property type="protein sequence ID" value="KAF2185344.1"/>
    <property type="molecule type" value="Genomic_DNA"/>
</dbReference>
<dbReference type="AlphaFoldDB" id="A0A6A6E0M9"/>
<sequence length="52" mass="6109">MGIHKSPRSPRPNRQTIHKCDKAMQAVFETDRVHMFTMNNMLSGHVQPRDEF</sequence>
<dbReference type="InterPro" id="IPR003121">
    <property type="entry name" value="SWIB_MDM2_domain"/>
</dbReference>
<name>A0A6A6E0M9_9PEZI</name>
<evidence type="ECO:0000313" key="2">
    <source>
        <dbReference type="EMBL" id="KAF2185344.1"/>
    </source>
</evidence>
<feature type="domain" description="DM2" evidence="1">
    <location>
        <begin position="12"/>
        <end position="45"/>
    </location>
</feature>
<organism evidence="2 3">
    <name type="scientific">Zopfia rhizophila CBS 207.26</name>
    <dbReference type="NCBI Taxonomy" id="1314779"/>
    <lineage>
        <taxon>Eukaryota</taxon>
        <taxon>Fungi</taxon>
        <taxon>Dikarya</taxon>
        <taxon>Ascomycota</taxon>
        <taxon>Pezizomycotina</taxon>
        <taxon>Dothideomycetes</taxon>
        <taxon>Dothideomycetes incertae sedis</taxon>
        <taxon>Zopfiaceae</taxon>
        <taxon>Zopfia</taxon>
    </lineage>
</organism>
<accession>A0A6A6E0M9</accession>
<reference evidence="2" key="1">
    <citation type="journal article" date="2020" name="Stud. Mycol.">
        <title>101 Dothideomycetes genomes: a test case for predicting lifestyles and emergence of pathogens.</title>
        <authorList>
            <person name="Haridas S."/>
            <person name="Albert R."/>
            <person name="Binder M."/>
            <person name="Bloem J."/>
            <person name="Labutti K."/>
            <person name="Salamov A."/>
            <person name="Andreopoulos B."/>
            <person name="Baker S."/>
            <person name="Barry K."/>
            <person name="Bills G."/>
            <person name="Bluhm B."/>
            <person name="Cannon C."/>
            <person name="Castanera R."/>
            <person name="Culley D."/>
            <person name="Daum C."/>
            <person name="Ezra D."/>
            <person name="Gonzalez J."/>
            <person name="Henrissat B."/>
            <person name="Kuo A."/>
            <person name="Liang C."/>
            <person name="Lipzen A."/>
            <person name="Lutzoni F."/>
            <person name="Magnuson J."/>
            <person name="Mondo S."/>
            <person name="Nolan M."/>
            <person name="Ohm R."/>
            <person name="Pangilinan J."/>
            <person name="Park H.-J."/>
            <person name="Ramirez L."/>
            <person name="Alfaro M."/>
            <person name="Sun H."/>
            <person name="Tritt A."/>
            <person name="Yoshinaga Y."/>
            <person name="Zwiers L.-H."/>
            <person name="Turgeon B."/>
            <person name="Goodwin S."/>
            <person name="Spatafora J."/>
            <person name="Crous P."/>
            <person name="Grigoriev I."/>
        </authorList>
    </citation>
    <scope>NUCLEOTIDE SEQUENCE</scope>
    <source>
        <strain evidence="2">CBS 207.26</strain>
    </source>
</reference>
<keyword evidence="3" id="KW-1185">Reference proteome</keyword>
<gene>
    <name evidence="2" type="ORF">K469DRAFT_166390</name>
</gene>
<dbReference type="Gene3D" id="1.10.245.10">
    <property type="entry name" value="SWIB/MDM2 domain"/>
    <property type="match status" value="1"/>
</dbReference>
<proteinExistence type="predicted"/>
<dbReference type="Proteomes" id="UP000800200">
    <property type="component" value="Unassembled WGS sequence"/>
</dbReference>
<dbReference type="SUPFAM" id="SSF47592">
    <property type="entry name" value="SWIB/MDM2 domain"/>
    <property type="match status" value="1"/>
</dbReference>
<dbReference type="OrthoDB" id="10251073at2759"/>
<evidence type="ECO:0000259" key="1">
    <source>
        <dbReference type="Pfam" id="PF02201"/>
    </source>
</evidence>
<evidence type="ECO:0000313" key="3">
    <source>
        <dbReference type="Proteomes" id="UP000800200"/>
    </source>
</evidence>
<protein>
    <recommendedName>
        <fullName evidence="1">DM2 domain-containing protein</fullName>
    </recommendedName>
</protein>